<gene>
    <name evidence="1" type="ORF">AHMF7605_26965</name>
</gene>
<dbReference type="RefSeq" id="WP_106933054.1">
    <property type="nucleotide sequence ID" value="NZ_PYFT01000001.1"/>
</dbReference>
<dbReference type="OrthoDB" id="5187906at2"/>
<dbReference type="AlphaFoldDB" id="A0A2T2YN19"/>
<evidence type="ECO:0000313" key="1">
    <source>
        <dbReference type="EMBL" id="PSR56879.1"/>
    </source>
</evidence>
<dbReference type="Proteomes" id="UP000240357">
    <property type="component" value="Unassembled WGS sequence"/>
</dbReference>
<evidence type="ECO:0000313" key="2">
    <source>
        <dbReference type="Proteomes" id="UP000240357"/>
    </source>
</evidence>
<reference evidence="1 2" key="1">
    <citation type="submission" date="2018-03" db="EMBL/GenBank/DDBJ databases">
        <title>Adhaeribacter sp. HMF7605 Genome sequencing and assembly.</title>
        <authorList>
            <person name="Kang H."/>
            <person name="Kang J."/>
            <person name="Cha I."/>
            <person name="Kim H."/>
            <person name="Joh K."/>
        </authorList>
    </citation>
    <scope>NUCLEOTIDE SEQUENCE [LARGE SCALE GENOMIC DNA]</scope>
    <source>
        <strain evidence="1 2">HMF7605</strain>
    </source>
</reference>
<dbReference type="EMBL" id="PYFT01000001">
    <property type="protein sequence ID" value="PSR56879.1"/>
    <property type="molecule type" value="Genomic_DNA"/>
</dbReference>
<keyword evidence="2" id="KW-1185">Reference proteome</keyword>
<name>A0A2T2YN19_9BACT</name>
<comment type="caution">
    <text evidence="1">The sequence shown here is derived from an EMBL/GenBank/DDBJ whole genome shotgun (WGS) entry which is preliminary data.</text>
</comment>
<evidence type="ECO:0008006" key="3">
    <source>
        <dbReference type="Google" id="ProtNLM"/>
    </source>
</evidence>
<organism evidence="1 2">
    <name type="scientific">Adhaeribacter arboris</name>
    <dbReference type="NCBI Taxonomy" id="2072846"/>
    <lineage>
        <taxon>Bacteria</taxon>
        <taxon>Pseudomonadati</taxon>
        <taxon>Bacteroidota</taxon>
        <taxon>Cytophagia</taxon>
        <taxon>Cytophagales</taxon>
        <taxon>Hymenobacteraceae</taxon>
        <taxon>Adhaeribacter</taxon>
    </lineage>
</organism>
<protein>
    <recommendedName>
        <fullName evidence="3">DUF2116 family Zn-ribbon domain-containing protein</fullName>
    </recommendedName>
</protein>
<accession>A0A2T2YN19</accession>
<proteinExistence type="predicted"/>
<sequence length="128" mass="14867">MEPKAAACLVCGQAIKGRSDKKYCSDQCRSQDNNQKRRKNGAEQLLQEINRALRQNRNILKKASPWGKTTTRVDFLVQQGFDMRYFTHQYRTQKGHTYLFCYDYGYLLLPEEKILIVNGQPYMQPPGG</sequence>